<evidence type="ECO:0000313" key="2">
    <source>
        <dbReference type="EMBL" id="EGJ33146.1"/>
    </source>
</evidence>
<dbReference type="Pfam" id="PF12867">
    <property type="entry name" value="DinB_2"/>
    <property type="match status" value="1"/>
</dbReference>
<dbReference type="Gene3D" id="1.20.120.450">
    <property type="entry name" value="dinb family like domain"/>
    <property type="match status" value="1"/>
</dbReference>
<dbReference type="HOGENOM" id="CLU_1545417_0_0_3"/>
<dbReference type="SUPFAM" id="SSF109854">
    <property type="entry name" value="DinB/YfiT-like putative metalloenzymes"/>
    <property type="match status" value="1"/>
</dbReference>
<protein>
    <recommendedName>
        <fullName evidence="1">DinB-like domain-containing protein</fullName>
    </recommendedName>
</protein>
<keyword evidence="3" id="KW-1185">Reference proteome</keyword>
<evidence type="ECO:0000259" key="1">
    <source>
        <dbReference type="Pfam" id="PF12867"/>
    </source>
</evidence>
<dbReference type="InterPro" id="IPR024775">
    <property type="entry name" value="DinB-like"/>
</dbReference>
<dbReference type="Proteomes" id="UP000003959">
    <property type="component" value="Unassembled WGS sequence"/>
</dbReference>
<dbReference type="InterPro" id="IPR034660">
    <property type="entry name" value="DinB/YfiT-like"/>
</dbReference>
<sequence>MEQIRWFDRKFEFSGDESTFPGLLERLEGTPIRVANKLRAVSESLLTSKVNEKWSIKEHVGHLIDLEPLWQGRLDDILNEEKYLRPTDLENKATDLAGHNDFDLQDLLDGFFSSRSKTMNSLRTLSSEDLIRSGLHPRLETPMRVIDLFLFVAEHDDHHLASIHTLINEQNE</sequence>
<reference evidence="3" key="1">
    <citation type="journal article" date="2011" name="Proc. Natl. Acad. Sci. U.S.A.">
        <title>Genomic insights into the physiology and ecology of the marine filamentous cyanobacterium Lyngbya majuscula.</title>
        <authorList>
            <person name="Jones A.C."/>
            <person name="Monroe E.A."/>
            <person name="Podell S."/>
            <person name="Hess W.R."/>
            <person name="Klages S."/>
            <person name="Esquenazi E."/>
            <person name="Niessen S."/>
            <person name="Hoover H."/>
            <person name="Rothmann M."/>
            <person name="Lasken R.S."/>
            <person name="Yates J.R.III."/>
            <person name="Reinhardt R."/>
            <person name="Kube M."/>
            <person name="Burkart M.D."/>
            <person name="Allen E.E."/>
            <person name="Dorrestein P.C."/>
            <person name="Gerwick W.H."/>
            <person name="Gerwick L."/>
        </authorList>
    </citation>
    <scope>NUCLEOTIDE SEQUENCE [LARGE SCALE GENOMIC DNA]</scope>
    <source>
        <strain evidence="3">3L</strain>
    </source>
</reference>
<feature type="domain" description="DinB-like" evidence="1">
    <location>
        <begin position="38"/>
        <end position="162"/>
    </location>
</feature>
<dbReference type="OrthoDB" id="1431064at2"/>
<accession>F4XQI3</accession>
<gene>
    <name evidence="2" type="ORF">LYNGBM3L_50810</name>
</gene>
<dbReference type="RefSeq" id="WP_008182899.1">
    <property type="nucleotide sequence ID" value="NZ_GL890869.1"/>
</dbReference>
<organism evidence="2 3">
    <name type="scientific">Moorena producens 3L</name>
    <dbReference type="NCBI Taxonomy" id="489825"/>
    <lineage>
        <taxon>Bacteria</taxon>
        <taxon>Bacillati</taxon>
        <taxon>Cyanobacteriota</taxon>
        <taxon>Cyanophyceae</taxon>
        <taxon>Coleofasciculales</taxon>
        <taxon>Coleofasciculaceae</taxon>
        <taxon>Moorena</taxon>
    </lineage>
</organism>
<dbReference type="AlphaFoldDB" id="F4XQI3"/>
<evidence type="ECO:0000313" key="3">
    <source>
        <dbReference type="Proteomes" id="UP000003959"/>
    </source>
</evidence>
<dbReference type="EMBL" id="GL890869">
    <property type="protein sequence ID" value="EGJ33146.1"/>
    <property type="molecule type" value="Genomic_DNA"/>
</dbReference>
<name>F4XQI3_9CYAN</name>
<proteinExistence type="predicted"/>
<dbReference type="eggNOG" id="COG2318">
    <property type="taxonomic scope" value="Bacteria"/>
</dbReference>